<dbReference type="Proteomes" id="UP000025227">
    <property type="component" value="Unplaced"/>
</dbReference>
<organism evidence="1 2">
    <name type="scientific">Haemonchus contortus</name>
    <name type="common">Barber pole worm</name>
    <dbReference type="NCBI Taxonomy" id="6289"/>
    <lineage>
        <taxon>Eukaryota</taxon>
        <taxon>Metazoa</taxon>
        <taxon>Ecdysozoa</taxon>
        <taxon>Nematoda</taxon>
        <taxon>Chromadorea</taxon>
        <taxon>Rhabditida</taxon>
        <taxon>Rhabditina</taxon>
        <taxon>Rhabditomorpha</taxon>
        <taxon>Strongyloidea</taxon>
        <taxon>Trichostrongylidae</taxon>
        <taxon>Haemonchus</taxon>
    </lineage>
</organism>
<protein>
    <submittedName>
        <fullName evidence="2">Reverse transcriptase domain-containing protein</fullName>
    </submittedName>
</protein>
<evidence type="ECO:0000313" key="1">
    <source>
        <dbReference type="Proteomes" id="UP000025227"/>
    </source>
</evidence>
<dbReference type="AlphaFoldDB" id="A0A7I4Y7I7"/>
<evidence type="ECO:0000313" key="2">
    <source>
        <dbReference type="WBParaSite" id="HCON_00054870-00001"/>
    </source>
</evidence>
<accession>A0A7I4Y7I7</accession>
<dbReference type="WBParaSite" id="HCON_00054870-00001">
    <property type="protein sequence ID" value="HCON_00054870-00001"/>
    <property type="gene ID" value="HCON_00054870"/>
</dbReference>
<dbReference type="OrthoDB" id="413122at2759"/>
<reference evidence="2" key="1">
    <citation type="submission" date="2020-12" db="UniProtKB">
        <authorList>
            <consortium name="WormBaseParasite"/>
        </authorList>
    </citation>
    <scope>IDENTIFICATION</scope>
    <source>
        <strain evidence="2">MHco3</strain>
    </source>
</reference>
<dbReference type="GO" id="GO:0003676">
    <property type="term" value="F:nucleic acid binding"/>
    <property type="evidence" value="ECO:0007669"/>
    <property type="project" value="InterPro"/>
</dbReference>
<sequence>MQRHDRKRLSDRDDAAAMEELCTWLINARLQSNNPIGGTTEIGDIPPTASDFDKTGVMALADSCSIRRNGCLYRTCQRRGRKYGALFPPIKLREPVCIAFHNNPTSGGHLNWMKTVGKIAHKFFQPTMEGDVYGPLLRRMSEKAKSSGQARALFTKAIFHKVYIDLSGPFHTSSSSKKYIMCLIDRVPKYVTAAPLSDCSATPLLVVS</sequence>
<proteinExistence type="predicted"/>
<name>A0A7I4Y7I7_HAECO</name>
<dbReference type="Gene3D" id="3.30.420.10">
    <property type="entry name" value="Ribonuclease H-like superfamily/Ribonuclease H"/>
    <property type="match status" value="1"/>
</dbReference>
<dbReference type="InterPro" id="IPR036397">
    <property type="entry name" value="RNaseH_sf"/>
</dbReference>
<keyword evidence="1" id="KW-1185">Reference proteome</keyword>